<dbReference type="Proteomes" id="UP000549066">
    <property type="component" value="Unassembled WGS sequence"/>
</dbReference>
<gene>
    <name evidence="2" type="ORF">BJY17_000560</name>
</gene>
<dbReference type="PROSITE" id="PS51257">
    <property type="entry name" value="PROKAR_LIPOPROTEIN"/>
    <property type="match status" value="1"/>
</dbReference>
<feature type="signal peptide" evidence="1">
    <location>
        <begin position="1"/>
        <end position="25"/>
    </location>
</feature>
<dbReference type="Gene3D" id="3.40.1000.10">
    <property type="entry name" value="Mog1/PsbP, alpha/beta/alpha sandwich"/>
    <property type="match status" value="1"/>
</dbReference>
<keyword evidence="1" id="KW-0732">Signal</keyword>
<keyword evidence="3" id="KW-1185">Reference proteome</keyword>
<dbReference type="RefSeq" id="WP_179550037.1">
    <property type="nucleotide sequence ID" value="NZ_JACCFI010000001.1"/>
</dbReference>
<reference evidence="2 3" key="1">
    <citation type="submission" date="2020-07" db="EMBL/GenBank/DDBJ databases">
        <title>Sequencing the genomes of 1000 actinobacteria strains.</title>
        <authorList>
            <person name="Klenk H.-P."/>
        </authorList>
    </citation>
    <scope>NUCLEOTIDE SEQUENCE [LARGE SCALE GENOMIC DNA]</scope>
    <source>
        <strain evidence="2 3">DSM 8598</strain>
    </source>
</reference>
<dbReference type="AlphaFoldDB" id="A0A852WV13"/>
<comment type="caution">
    <text evidence="2">The sequence shown here is derived from an EMBL/GenBank/DDBJ whole genome shotgun (WGS) entry which is preliminary data.</text>
</comment>
<organism evidence="2 3">
    <name type="scientific">Agromyces hippuratus</name>
    <dbReference type="NCBI Taxonomy" id="286438"/>
    <lineage>
        <taxon>Bacteria</taxon>
        <taxon>Bacillati</taxon>
        <taxon>Actinomycetota</taxon>
        <taxon>Actinomycetes</taxon>
        <taxon>Micrococcales</taxon>
        <taxon>Microbacteriaceae</taxon>
        <taxon>Agromyces</taxon>
    </lineage>
</organism>
<proteinExistence type="predicted"/>
<evidence type="ECO:0000313" key="3">
    <source>
        <dbReference type="Proteomes" id="UP000549066"/>
    </source>
</evidence>
<protein>
    <recommendedName>
        <fullName evidence="4">Lipoprotein LpqN</fullName>
    </recommendedName>
</protein>
<evidence type="ECO:0000313" key="2">
    <source>
        <dbReference type="EMBL" id="NYG19813.1"/>
    </source>
</evidence>
<sequence>MPRILKPVALAVAAALALAGCSSNAGSDSPSASAAPTPAAAPATGITVEGTGYEFTAPEGWEVPADFSLPGADVIVADLTDSDGFADNVNVFLSPAGELAPDQVESMGVGELEGAGATEVTVRDRIVVAESESAHISAGLSSNGADYLIEQYYVTQDGQTYVVTFSFSPTVSQPDRDELSESVLATWNWS</sequence>
<evidence type="ECO:0000256" key="1">
    <source>
        <dbReference type="SAM" id="SignalP"/>
    </source>
</evidence>
<accession>A0A852WV13</accession>
<dbReference type="EMBL" id="JACCFI010000001">
    <property type="protein sequence ID" value="NYG19813.1"/>
    <property type="molecule type" value="Genomic_DNA"/>
</dbReference>
<feature type="chain" id="PRO_5039630095" description="Lipoprotein LpqN" evidence="1">
    <location>
        <begin position="26"/>
        <end position="190"/>
    </location>
</feature>
<evidence type="ECO:0008006" key="4">
    <source>
        <dbReference type="Google" id="ProtNLM"/>
    </source>
</evidence>
<name>A0A852WV13_9MICO</name>